<dbReference type="PROSITE" id="PS00463">
    <property type="entry name" value="ZN2_CY6_FUNGAL_1"/>
    <property type="match status" value="1"/>
</dbReference>
<dbReference type="SMART" id="SM00066">
    <property type="entry name" value="GAL4"/>
    <property type="match status" value="1"/>
</dbReference>
<dbReference type="InterPro" id="IPR050613">
    <property type="entry name" value="Sec_Metabolite_Reg"/>
</dbReference>
<feature type="region of interest" description="Disordered" evidence="4">
    <location>
        <begin position="56"/>
        <end position="87"/>
    </location>
</feature>
<dbReference type="SMART" id="SM00906">
    <property type="entry name" value="Fungal_trans"/>
    <property type="match status" value="1"/>
</dbReference>
<dbReference type="SUPFAM" id="SSF57701">
    <property type="entry name" value="Zn2/Cys6 DNA-binding domain"/>
    <property type="match status" value="1"/>
</dbReference>
<evidence type="ECO:0000256" key="1">
    <source>
        <dbReference type="ARBA" id="ARBA00004123"/>
    </source>
</evidence>
<evidence type="ECO:0000256" key="3">
    <source>
        <dbReference type="ARBA" id="ARBA00023242"/>
    </source>
</evidence>
<dbReference type="InterPro" id="IPR036864">
    <property type="entry name" value="Zn2-C6_fun-type_DNA-bd_sf"/>
</dbReference>
<protein>
    <recommendedName>
        <fullName evidence="5">Zn(2)-C6 fungal-type domain-containing protein</fullName>
    </recommendedName>
</protein>
<feature type="region of interest" description="Disordered" evidence="4">
    <location>
        <begin position="592"/>
        <end position="619"/>
    </location>
</feature>
<feature type="compositionally biased region" description="Low complexity" evidence="4">
    <location>
        <begin position="57"/>
        <end position="73"/>
    </location>
</feature>
<dbReference type="Pfam" id="PF00172">
    <property type="entry name" value="Zn_clus"/>
    <property type="match status" value="1"/>
</dbReference>
<feature type="region of interest" description="Disordered" evidence="4">
    <location>
        <begin position="695"/>
        <end position="730"/>
    </location>
</feature>
<dbReference type="PROSITE" id="PS50048">
    <property type="entry name" value="ZN2_CY6_FUNGAL_2"/>
    <property type="match status" value="1"/>
</dbReference>
<evidence type="ECO:0000256" key="2">
    <source>
        <dbReference type="ARBA" id="ARBA00022723"/>
    </source>
</evidence>
<dbReference type="InterPro" id="IPR007219">
    <property type="entry name" value="XnlR_reg_dom"/>
</dbReference>
<feature type="compositionally biased region" description="Low complexity" evidence="4">
    <location>
        <begin position="793"/>
        <end position="807"/>
    </location>
</feature>
<dbReference type="GO" id="GO:0008270">
    <property type="term" value="F:zinc ion binding"/>
    <property type="evidence" value="ECO:0007669"/>
    <property type="project" value="InterPro"/>
</dbReference>
<dbReference type="GO" id="GO:0003677">
    <property type="term" value="F:DNA binding"/>
    <property type="evidence" value="ECO:0007669"/>
    <property type="project" value="InterPro"/>
</dbReference>
<dbReference type="InterPro" id="IPR001138">
    <property type="entry name" value="Zn2Cys6_DnaBD"/>
</dbReference>
<accession>A0A166HYS5</accession>
<name>A0A166HYS5_9AGAM</name>
<feature type="domain" description="Zn(2)-C6 fungal-type" evidence="5">
    <location>
        <begin position="22"/>
        <end position="53"/>
    </location>
</feature>
<dbReference type="EMBL" id="KV417564">
    <property type="protein sequence ID" value="KZP19385.1"/>
    <property type="molecule type" value="Genomic_DNA"/>
</dbReference>
<evidence type="ECO:0000313" key="6">
    <source>
        <dbReference type="EMBL" id="KZP19385.1"/>
    </source>
</evidence>
<dbReference type="GO" id="GO:0000981">
    <property type="term" value="F:DNA-binding transcription factor activity, RNA polymerase II-specific"/>
    <property type="evidence" value="ECO:0007669"/>
    <property type="project" value="InterPro"/>
</dbReference>
<sequence>MQAEAGPSMSKEKRTRRRLRVSCVECTKRRQKCDRQTPCGLCVSRGVAHLCKWESQPVSRPAPARPPVNAIPVDRSPRDSRTPPAPDAAKVAEMHARIVHMERTILAQADLILRAGIDIDSNALAQHSQRLTQRTAPLHTIAPADESESDADSECAPLGGEVHEAAMALAQLSLGTHHGEYYGRGTVVHALHDANPQRSNSVFQNDISTGTTPPFAGFSTSLRALVQSIPPPARTAVLLDAYFEDVNWRFGLPQPWFLHARDDMLRVLALPGATGLEINVHWLCLFFAVLALAPQSPLSHLPPYPPPDATYSELYPPTNTPQGHKKNATSREFFTLALSARRLAKDAAFALPPFTPVPATADGTVLSSLAAPLLCAHLADHGRVSEAWKLLGGSIRAAQAVGMHSLFEARGGGGTGQGGKAWRRMCEEERVLRTAGWWGLVVWDRLYSFVLGRPTMIQRGPDTTTTLALGLDASPVPAWRAASSTYQTELVKLSDIVAEAMDRCLGPSTDAHASFATVSEICQKFDAWEAALPEQYRWRQWWLLHIKLGRLLTAASQPLHEIRRCYLINTWYLACRMNLHRSYITQATATATHGHNHGHNPNSAPHSPHSPHSPCSSTSRADLARSHLECIALATDLLRLQCITHDSAIRNASRRENAAWTGNGWAFEVGYYLFDAGVTLMSGLARIRDIAAREGADPRGARKRGREAEREAEGEAERKRETEAREREKEAQELVDRAVLILEKIGREDAEGEGGADGGKRDIALRAVEVLEMLGRELGWRSVGDPGLGGGEAAKTAKATADMMAETQAEEQGEEQQQYGYPHTPQRSQSPTPPLQQHAPQTLLHPHAQMNPWPAPPPPNDLLGNGNGDAFAGMPSHGSHGLHSAYSSYNFIPQSPLDTSNIPLSRFFSAPQNALMMNSLSGSVLTEQGAGAGGDGMAQGMAWGHFPDGLGEYWGTS</sequence>
<dbReference type="CDD" id="cd12148">
    <property type="entry name" value="fungal_TF_MHR"/>
    <property type="match status" value="1"/>
</dbReference>
<dbReference type="Gene3D" id="4.10.240.10">
    <property type="entry name" value="Zn(2)-C6 fungal-type DNA-binding domain"/>
    <property type="match status" value="1"/>
</dbReference>
<dbReference type="GO" id="GO:0005634">
    <property type="term" value="C:nucleus"/>
    <property type="evidence" value="ECO:0007669"/>
    <property type="project" value="UniProtKB-SubCell"/>
</dbReference>
<keyword evidence="2" id="KW-0479">Metal-binding</keyword>
<keyword evidence="3" id="KW-0539">Nucleus</keyword>
<dbReference type="OrthoDB" id="3364175at2759"/>
<proteinExistence type="predicted"/>
<evidence type="ECO:0000259" key="5">
    <source>
        <dbReference type="PROSITE" id="PS50048"/>
    </source>
</evidence>
<feature type="region of interest" description="Disordered" evidence="4">
    <location>
        <begin position="785"/>
        <end position="879"/>
    </location>
</feature>
<feature type="compositionally biased region" description="Low complexity" evidence="4">
    <location>
        <begin position="861"/>
        <end position="870"/>
    </location>
</feature>
<evidence type="ECO:0000256" key="4">
    <source>
        <dbReference type="SAM" id="MobiDB-lite"/>
    </source>
</evidence>
<dbReference type="Proteomes" id="UP000076532">
    <property type="component" value="Unassembled WGS sequence"/>
</dbReference>
<gene>
    <name evidence="6" type="ORF">FIBSPDRAFT_932896</name>
</gene>
<organism evidence="6 7">
    <name type="scientific">Athelia psychrophila</name>
    <dbReference type="NCBI Taxonomy" id="1759441"/>
    <lineage>
        <taxon>Eukaryota</taxon>
        <taxon>Fungi</taxon>
        <taxon>Dikarya</taxon>
        <taxon>Basidiomycota</taxon>
        <taxon>Agaricomycotina</taxon>
        <taxon>Agaricomycetes</taxon>
        <taxon>Agaricomycetidae</taxon>
        <taxon>Atheliales</taxon>
        <taxon>Atheliaceae</taxon>
        <taxon>Athelia</taxon>
    </lineage>
</organism>
<evidence type="ECO:0000313" key="7">
    <source>
        <dbReference type="Proteomes" id="UP000076532"/>
    </source>
</evidence>
<dbReference type="AlphaFoldDB" id="A0A166HYS5"/>
<keyword evidence="7" id="KW-1185">Reference proteome</keyword>
<dbReference type="GO" id="GO:0006351">
    <property type="term" value="P:DNA-templated transcription"/>
    <property type="evidence" value="ECO:0007669"/>
    <property type="project" value="InterPro"/>
</dbReference>
<reference evidence="6 7" key="1">
    <citation type="journal article" date="2016" name="Mol. Biol. Evol.">
        <title>Comparative Genomics of Early-Diverging Mushroom-Forming Fungi Provides Insights into the Origins of Lignocellulose Decay Capabilities.</title>
        <authorList>
            <person name="Nagy L.G."/>
            <person name="Riley R."/>
            <person name="Tritt A."/>
            <person name="Adam C."/>
            <person name="Daum C."/>
            <person name="Floudas D."/>
            <person name="Sun H."/>
            <person name="Yadav J.S."/>
            <person name="Pangilinan J."/>
            <person name="Larsson K.H."/>
            <person name="Matsuura K."/>
            <person name="Barry K."/>
            <person name="Labutti K."/>
            <person name="Kuo R."/>
            <person name="Ohm R.A."/>
            <person name="Bhattacharya S.S."/>
            <person name="Shirouzu T."/>
            <person name="Yoshinaga Y."/>
            <person name="Martin F.M."/>
            <person name="Grigoriev I.V."/>
            <person name="Hibbett D.S."/>
        </authorList>
    </citation>
    <scope>NUCLEOTIDE SEQUENCE [LARGE SCALE GENOMIC DNA]</scope>
    <source>
        <strain evidence="6 7">CBS 109695</strain>
    </source>
</reference>
<dbReference type="STRING" id="436010.A0A166HYS5"/>
<comment type="subcellular location">
    <subcellularLocation>
        <location evidence="1">Nucleus</location>
    </subcellularLocation>
</comment>
<dbReference type="PANTHER" id="PTHR31001">
    <property type="entry name" value="UNCHARACTERIZED TRANSCRIPTIONAL REGULATORY PROTEIN"/>
    <property type="match status" value="1"/>
</dbReference>